<dbReference type="EMBL" id="JAMWYS010000056">
    <property type="protein sequence ID" value="MCO4294334.1"/>
    <property type="molecule type" value="Genomic_DNA"/>
</dbReference>
<dbReference type="Gene3D" id="3.40.220.10">
    <property type="entry name" value="Leucine Aminopeptidase, subunit E, domain 1"/>
    <property type="match status" value="1"/>
</dbReference>
<dbReference type="NCBIfam" id="NF001664">
    <property type="entry name" value="PRK00431.1-6"/>
    <property type="match status" value="1"/>
</dbReference>
<protein>
    <submittedName>
        <fullName evidence="2">O-acetyl-ADP-ribose deacetylase</fullName>
    </submittedName>
</protein>
<dbReference type="CDD" id="cd02908">
    <property type="entry name" value="Macro_OAADPr_deacetylase"/>
    <property type="match status" value="1"/>
</dbReference>
<reference evidence="2" key="1">
    <citation type="submission" date="2022-06" db="EMBL/GenBank/DDBJ databases">
        <title>Solitalea sp. MAHUQ-68 isolated from rhizospheric soil.</title>
        <authorList>
            <person name="Huq M.A."/>
        </authorList>
    </citation>
    <scope>NUCLEOTIDE SEQUENCE</scope>
    <source>
        <strain evidence="2">MAHUQ-68</strain>
    </source>
</reference>
<dbReference type="PANTHER" id="PTHR11106:SF27">
    <property type="entry name" value="MACRO DOMAIN-CONTAINING PROTEIN"/>
    <property type="match status" value="1"/>
</dbReference>
<comment type="caution">
    <text evidence="2">The sequence shown here is derived from an EMBL/GenBank/DDBJ whole genome shotgun (WGS) entry which is preliminary data.</text>
</comment>
<dbReference type="InterPro" id="IPR043472">
    <property type="entry name" value="Macro_dom-like"/>
</dbReference>
<sequence>MIELHKGDITAFKVDAIVNAANQSLLGGGGVDGAIHRAAGPALLQECKTLNGCKTGEAKITKGYSLPAQFVIHTVGPVWLGGNNNERELLSNCYINSLTIAKNHHLASIAFPNISTGVYGFPKPLAADIAVKTVKHFLEESRLQRVLFVCFDEDNYALYSELLNSI</sequence>
<gene>
    <name evidence="2" type="ORF">NF867_15840</name>
</gene>
<keyword evidence="3" id="KW-1185">Reference proteome</keyword>
<dbReference type="AlphaFoldDB" id="A0A9X2F536"/>
<feature type="domain" description="Macro" evidence="1">
    <location>
        <begin position="1"/>
        <end position="166"/>
    </location>
</feature>
<proteinExistence type="predicted"/>
<dbReference type="SUPFAM" id="SSF52949">
    <property type="entry name" value="Macro domain-like"/>
    <property type="match status" value="1"/>
</dbReference>
<dbReference type="SMART" id="SM00506">
    <property type="entry name" value="A1pp"/>
    <property type="match status" value="1"/>
</dbReference>
<dbReference type="Proteomes" id="UP001155182">
    <property type="component" value="Unassembled WGS sequence"/>
</dbReference>
<dbReference type="Pfam" id="PF01661">
    <property type="entry name" value="Macro"/>
    <property type="match status" value="1"/>
</dbReference>
<evidence type="ECO:0000259" key="1">
    <source>
        <dbReference type="PROSITE" id="PS51154"/>
    </source>
</evidence>
<dbReference type="PROSITE" id="PS51154">
    <property type="entry name" value="MACRO"/>
    <property type="match status" value="1"/>
</dbReference>
<dbReference type="PANTHER" id="PTHR11106">
    <property type="entry name" value="GANGLIOSIDE INDUCED DIFFERENTIATION ASSOCIATED PROTEIN 2-RELATED"/>
    <property type="match status" value="1"/>
</dbReference>
<name>A0A9X2F536_9SPHI</name>
<accession>A0A9X2F536</accession>
<dbReference type="RefSeq" id="WP_252589369.1">
    <property type="nucleotide sequence ID" value="NZ_JAMWYS010000056.1"/>
</dbReference>
<evidence type="ECO:0000313" key="3">
    <source>
        <dbReference type="Proteomes" id="UP001155182"/>
    </source>
</evidence>
<evidence type="ECO:0000313" key="2">
    <source>
        <dbReference type="EMBL" id="MCO4294334.1"/>
    </source>
</evidence>
<organism evidence="2 3">
    <name type="scientific">Solitalea agri</name>
    <dbReference type="NCBI Taxonomy" id="2953739"/>
    <lineage>
        <taxon>Bacteria</taxon>
        <taxon>Pseudomonadati</taxon>
        <taxon>Bacteroidota</taxon>
        <taxon>Sphingobacteriia</taxon>
        <taxon>Sphingobacteriales</taxon>
        <taxon>Sphingobacteriaceae</taxon>
        <taxon>Solitalea</taxon>
    </lineage>
</organism>
<dbReference type="InterPro" id="IPR002589">
    <property type="entry name" value="Macro_dom"/>
</dbReference>